<feature type="modified residue" description="N6-(pyridoxal phosphate)lysine" evidence="7">
    <location>
        <position position="206"/>
    </location>
</feature>
<dbReference type="InterPro" id="IPR004839">
    <property type="entry name" value="Aminotransferase_I/II_large"/>
</dbReference>
<dbReference type="InterPro" id="IPR015421">
    <property type="entry name" value="PyrdxlP-dep_Trfase_major"/>
</dbReference>
<dbReference type="NCBIfam" id="TIGR01141">
    <property type="entry name" value="hisC"/>
    <property type="match status" value="1"/>
</dbReference>
<evidence type="ECO:0000259" key="8">
    <source>
        <dbReference type="Pfam" id="PF00155"/>
    </source>
</evidence>
<name>A0A4P5PB33_9ENTE</name>
<dbReference type="HAMAP" id="MF_01023">
    <property type="entry name" value="HisC_aminotrans_2"/>
    <property type="match status" value="1"/>
</dbReference>
<dbReference type="PANTHER" id="PTHR43643:SF3">
    <property type="entry name" value="HISTIDINOL-PHOSPHATE AMINOTRANSFERASE"/>
    <property type="match status" value="1"/>
</dbReference>
<reference evidence="10" key="1">
    <citation type="submission" date="2019-02" db="EMBL/GenBank/DDBJ databases">
        <title>Draft genome sequence of Enterococcus sp. Gos25-1.</title>
        <authorList>
            <person name="Tanaka N."/>
            <person name="Shiwa Y."/>
            <person name="Fujita N."/>
        </authorList>
    </citation>
    <scope>NUCLEOTIDE SEQUENCE [LARGE SCALE GENOMIC DNA]</scope>
    <source>
        <strain evidence="10">Gos25-1</strain>
    </source>
</reference>
<keyword evidence="10" id="KW-1185">Reference proteome</keyword>
<dbReference type="PANTHER" id="PTHR43643">
    <property type="entry name" value="HISTIDINOL-PHOSPHATE AMINOTRANSFERASE 2"/>
    <property type="match status" value="1"/>
</dbReference>
<dbReference type="UniPathway" id="UPA00031">
    <property type="reaction ID" value="UER00012"/>
</dbReference>
<comment type="subunit">
    <text evidence="2 7">Homodimer.</text>
</comment>
<dbReference type="EC" id="2.6.1.9" evidence="7"/>
<comment type="pathway">
    <text evidence="7">Amino-acid biosynthesis; L-histidine biosynthesis; L-histidine from 5-phospho-alpha-D-ribose 1-diphosphate: step 7/9.</text>
</comment>
<evidence type="ECO:0000313" key="10">
    <source>
        <dbReference type="Proteomes" id="UP000290567"/>
    </source>
</evidence>
<evidence type="ECO:0000313" key="9">
    <source>
        <dbReference type="EMBL" id="GCF93491.1"/>
    </source>
</evidence>
<keyword evidence="6 7" id="KW-0368">Histidine biosynthesis</keyword>
<dbReference type="OrthoDB" id="9813612at2"/>
<dbReference type="InterPro" id="IPR015422">
    <property type="entry name" value="PyrdxlP-dep_Trfase_small"/>
</dbReference>
<accession>A0A4P5PB33</accession>
<comment type="cofactor">
    <cofactor evidence="1 7">
        <name>pyridoxal 5'-phosphate</name>
        <dbReference type="ChEBI" id="CHEBI:597326"/>
    </cofactor>
</comment>
<evidence type="ECO:0000256" key="1">
    <source>
        <dbReference type="ARBA" id="ARBA00001933"/>
    </source>
</evidence>
<dbReference type="InterPro" id="IPR050106">
    <property type="entry name" value="HistidinolP_aminotransfase"/>
</dbReference>
<dbReference type="EMBL" id="BJCC01000010">
    <property type="protein sequence ID" value="GCF93491.1"/>
    <property type="molecule type" value="Genomic_DNA"/>
</dbReference>
<evidence type="ECO:0000256" key="5">
    <source>
        <dbReference type="ARBA" id="ARBA00022898"/>
    </source>
</evidence>
<organism evidence="9 10">
    <name type="scientific">Enterococcus florum</name>
    <dbReference type="NCBI Taxonomy" id="2480627"/>
    <lineage>
        <taxon>Bacteria</taxon>
        <taxon>Bacillati</taxon>
        <taxon>Bacillota</taxon>
        <taxon>Bacilli</taxon>
        <taxon>Lactobacillales</taxon>
        <taxon>Enterococcaceae</taxon>
        <taxon>Enterococcus</taxon>
    </lineage>
</organism>
<dbReference type="GO" id="GO:0030170">
    <property type="term" value="F:pyridoxal phosphate binding"/>
    <property type="evidence" value="ECO:0007669"/>
    <property type="project" value="InterPro"/>
</dbReference>
<dbReference type="CDD" id="cd00609">
    <property type="entry name" value="AAT_like"/>
    <property type="match status" value="1"/>
</dbReference>
<comment type="catalytic activity">
    <reaction evidence="7">
        <text>L-histidinol phosphate + 2-oxoglutarate = 3-(imidazol-4-yl)-2-oxopropyl phosphate + L-glutamate</text>
        <dbReference type="Rhea" id="RHEA:23744"/>
        <dbReference type="ChEBI" id="CHEBI:16810"/>
        <dbReference type="ChEBI" id="CHEBI:29985"/>
        <dbReference type="ChEBI" id="CHEBI:57766"/>
        <dbReference type="ChEBI" id="CHEBI:57980"/>
        <dbReference type="EC" id="2.6.1.9"/>
    </reaction>
</comment>
<feature type="domain" description="Aminotransferase class I/classII large" evidence="8">
    <location>
        <begin position="25"/>
        <end position="343"/>
    </location>
</feature>
<protein>
    <recommendedName>
        <fullName evidence="7">Histidinol-phosphate aminotransferase</fullName>
        <ecNumber evidence="7">2.6.1.9</ecNumber>
    </recommendedName>
    <alternativeName>
        <fullName evidence="7">Imidazole acetol-phosphate transaminase</fullName>
    </alternativeName>
</protein>
<dbReference type="InterPro" id="IPR005861">
    <property type="entry name" value="HisP_aminotrans"/>
</dbReference>
<dbReference type="Proteomes" id="UP000290567">
    <property type="component" value="Unassembled WGS sequence"/>
</dbReference>
<comment type="caution">
    <text evidence="9">The sequence shown here is derived from an EMBL/GenBank/DDBJ whole genome shotgun (WGS) entry which is preliminary data.</text>
</comment>
<comment type="similarity">
    <text evidence="7">Belongs to the class-II pyridoxal-phosphate-dependent aminotransferase family. Histidinol-phosphate aminotransferase subfamily.</text>
</comment>
<evidence type="ECO:0000256" key="7">
    <source>
        <dbReference type="HAMAP-Rule" id="MF_01023"/>
    </source>
</evidence>
<sequence>MTFLNQKYERLIPYTPGEQPQNQSLIKLNTNESPFEPAPGVKKAVEAAAATLNRYCDTSTHVVIKPLAKQLSVQEDQLFLGNGSDEVLSYIFQGFTEKGIAFPDVTYGFYQIYCDMYQVEATVVPLKDDFTLELAAYDALEGAVIIANPNAPTGLLLSYQTICAFLDRHPNRLVIVDEAYIDFGGESMVPYIDQYPNLIVVGTFSKSRQLAGARLGYGAANSQLISDLNRLKYSVNPYNINSLTQAAGAAVLAEQEYVERCIEKTIAARKWSSAAMKQLGFEMTDSYCNFLFVRHPKVSGEALFLALREKNILVRWFNQPRTKDYLRISVGTQEQMEQLVKALQEILKEVQV</sequence>
<dbReference type="Gene3D" id="3.90.1150.10">
    <property type="entry name" value="Aspartate Aminotransferase, domain 1"/>
    <property type="match status" value="1"/>
</dbReference>
<dbReference type="GO" id="GO:0000105">
    <property type="term" value="P:L-histidine biosynthetic process"/>
    <property type="evidence" value="ECO:0007669"/>
    <property type="project" value="UniProtKB-UniRule"/>
</dbReference>
<dbReference type="Gene3D" id="3.40.640.10">
    <property type="entry name" value="Type I PLP-dependent aspartate aminotransferase-like (Major domain)"/>
    <property type="match status" value="1"/>
</dbReference>
<dbReference type="Pfam" id="PF00155">
    <property type="entry name" value="Aminotran_1_2"/>
    <property type="match status" value="1"/>
</dbReference>
<dbReference type="AlphaFoldDB" id="A0A4P5PB33"/>
<dbReference type="RefSeq" id="WP_146621944.1">
    <property type="nucleotide sequence ID" value="NZ_BJCC01000010.1"/>
</dbReference>
<dbReference type="GO" id="GO:0004400">
    <property type="term" value="F:histidinol-phosphate transaminase activity"/>
    <property type="evidence" value="ECO:0007669"/>
    <property type="project" value="UniProtKB-UniRule"/>
</dbReference>
<evidence type="ECO:0000256" key="6">
    <source>
        <dbReference type="ARBA" id="ARBA00023102"/>
    </source>
</evidence>
<evidence type="ECO:0000256" key="2">
    <source>
        <dbReference type="ARBA" id="ARBA00011738"/>
    </source>
</evidence>
<keyword evidence="5 7" id="KW-0663">Pyridoxal phosphate</keyword>
<dbReference type="InterPro" id="IPR015424">
    <property type="entry name" value="PyrdxlP-dep_Trfase"/>
</dbReference>
<keyword evidence="4 7" id="KW-0808">Transferase</keyword>
<proteinExistence type="inferred from homology"/>
<keyword evidence="7" id="KW-0028">Amino-acid biosynthesis</keyword>
<keyword evidence="3 7" id="KW-0032">Aminotransferase</keyword>
<gene>
    <name evidence="9" type="primary">hisC1</name>
    <name evidence="7" type="synonym">hisC</name>
    <name evidence="9" type="ORF">NRIC_13820</name>
</gene>
<dbReference type="SUPFAM" id="SSF53383">
    <property type="entry name" value="PLP-dependent transferases"/>
    <property type="match status" value="1"/>
</dbReference>
<evidence type="ECO:0000256" key="4">
    <source>
        <dbReference type="ARBA" id="ARBA00022679"/>
    </source>
</evidence>
<evidence type="ECO:0000256" key="3">
    <source>
        <dbReference type="ARBA" id="ARBA00022576"/>
    </source>
</evidence>